<dbReference type="GO" id="GO:0051046">
    <property type="term" value="P:regulation of secretion"/>
    <property type="evidence" value="ECO:0007669"/>
    <property type="project" value="TreeGrafter"/>
</dbReference>
<dbReference type="SUPFAM" id="SSF52799">
    <property type="entry name" value="(Phosphotyrosine protein) phosphatases II"/>
    <property type="match status" value="1"/>
</dbReference>
<evidence type="ECO:0000256" key="1">
    <source>
        <dbReference type="SAM" id="MobiDB-lite"/>
    </source>
</evidence>
<name>A0A915DRY9_9BILA</name>
<dbReference type="Proteomes" id="UP000887574">
    <property type="component" value="Unplaced"/>
</dbReference>
<dbReference type="InterPro" id="IPR029021">
    <property type="entry name" value="Prot-tyrosine_phosphatase-like"/>
</dbReference>
<proteinExistence type="predicted"/>
<feature type="region of interest" description="Disordered" evidence="1">
    <location>
        <begin position="50"/>
        <end position="81"/>
    </location>
</feature>
<keyword evidence="2" id="KW-1185">Reference proteome</keyword>
<accession>A0A915DRY9</accession>
<dbReference type="PANTHER" id="PTHR46106:SF4">
    <property type="entry name" value="IA-2 PROTEIN TYROSINE PHOSPHATASE, ISOFORM C"/>
    <property type="match status" value="1"/>
</dbReference>
<sequence length="449" mass="51238">MVEDNAEQPVQEVEEVPKKQLEQALTEANMNNNGLVNQGTNVALKQVLQELSKPRVKNPVVSEPEKRSTDQSSQKLSSDEEKQLDQYVKDILNNRNPDLKTVLTNSQQPTEDASAPEIEEIIPLTSENSQDQLLLLKKDSEKFNNADMGLANTVHKIVKGGIQRVEGNRVYLKVAKDNITEEELYKLIAYLDRKIAEPNSLYFDEFLYEDEHQKKKKTEKELENASEWLRLFTNAERTFKHLLEFKWMRLALAVEWTWFQWREQNVTGYLSNSGCKSTPFLQVQLPEVIDHLEGKPCTVYEDLCRQRMNTQDVPIAVNIGKATSSKHSSTSSWPDECLLQTSQMDISTGHVILSFLQDCLKKPNEISDQWTSLEHYESNTNTQTSVASSDQNADKNFDKSVIPYDESLVTLNRQQQQPTSSANNLVNVESESSNTYINASKIMTVTQDK</sequence>
<dbReference type="PANTHER" id="PTHR46106">
    <property type="entry name" value="IA-2 PROTEIN TYROSINE PHOSPHATASE, ISOFORM C"/>
    <property type="match status" value="1"/>
</dbReference>
<reference evidence="3" key="1">
    <citation type="submission" date="2022-11" db="UniProtKB">
        <authorList>
            <consortium name="WormBaseParasite"/>
        </authorList>
    </citation>
    <scope>IDENTIFICATION</scope>
</reference>
<dbReference type="WBParaSite" id="jg22240">
    <property type="protein sequence ID" value="jg22240"/>
    <property type="gene ID" value="jg22240"/>
</dbReference>
<dbReference type="GO" id="GO:0030141">
    <property type="term" value="C:secretory granule"/>
    <property type="evidence" value="ECO:0007669"/>
    <property type="project" value="InterPro"/>
</dbReference>
<dbReference type="GO" id="GO:0045202">
    <property type="term" value="C:synapse"/>
    <property type="evidence" value="ECO:0007669"/>
    <property type="project" value="TreeGrafter"/>
</dbReference>
<evidence type="ECO:0000313" key="3">
    <source>
        <dbReference type="WBParaSite" id="jg22240"/>
    </source>
</evidence>
<dbReference type="Gene3D" id="3.90.190.10">
    <property type="entry name" value="Protein tyrosine phosphatase superfamily"/>
    <property type="match status" value="1"/>
</dbReference>
<dbReference type="AlphaFoldDB" id="A0A915DRY9"/>
<protein>
    <submittedName>
        <fullName evidence="3">Uncharacterized protein</fullName>
    </submittedName>
</protein>
<dbReference type="InterPro" id="IPR033522">
    <property type="entry name" value="IA-2/IA-2_beta"/>
</dbReference>
<organism evidence="2 3">
    <name type="scientific">Ditylenchus dipsaci</name>
    <dbReference type="NCBI Taxonomy" id="166011"/>
    <lineage>
        <taxon>Eukaryota</taxon>
        <taxon>Metazoa</taxon>
        <taxon>Ecdysozoa</taxon>
        <taxon>Nematoda</taxon>
        <taxon>Chromadorea</taxon>
        <taxon>Rhabditida</taxon>
        <taxon>Tylenchina</taxon>
        <taxon>Tylenchomorpha</taxon>
        <taxon>Sphaerularioidea</taxon>
        <taxon>Anguinidae</taxon>
        <taxon>Anguininae</taxon>
        <taxon>Ditylenchus</taxon>
    </lineage>
</organism>
<evidence type="ECO:0000313" key="2">
    <source>
        <dbReference type="Proteomes" id="UP000887574"/>
    </source>
</evidence>